<feature type="signal peptide" evidence="1">
    <location>
        <begin position="1"/>
        <end position="20"/>
    </location>
</feature>
<sequence>MRVLVAFLLLVAGLATPATAGYTLVDLIAGRMRPDNGQPFYLFSTPVISGDTVVFLTSYSNAVDAVWRIDTKTRAIRKLAGLKSTVPGGTGTFTCFCQRYASDDVTPSVGGGQVAFYGVDQANRIGLYLVGLGGGTIRKVANSDDTSPDGTKWVRFGRVSLGDGIVAFRAETVDHRGIYTAPIPTRVPALGIDERTRLTARRDDGTAIPQYYALYDTPVVGRDYTFFLSGGLFDPSTGPSSIFRLKGTRIFDNASKLAGGVAGAHLRIQAISAAVGARSVAFRADQPGTTFMGIFRPNGVNASVAFVTTKMKAAGFSTRLTDVGNFAYDTSGLAFMGTTDGVMLIGAVAKPGAAVQTVARGDKGYYKPTLGDRSISGGKIVFREDGGANRLMLAVPN</sequence>
<evidence type="ECO:0000313" key="2">
    <source>
        <dbReference type="EMBL" id="TDP83961.1"/>
    </source>
</evidence>
<comment type="caution">
    <text evidence="2">The sequence shown here is derived from an EMBL/GenBank/DDBJ whole genome shotgun (WGS) entry which is preliminary data.</text>
</comment>
<dbReference type="OrthoDB" id="9831895at2"/>
<gene>
    <name evidence="2" type="ORF">EDD54_2562</name>
</gene>
<dbReference type="AlphaFoldDB" id="A0A4R6RCN9"/>
<name>A0A4R6RCN9_9HYPH</name>
<dbReference type="EMBL" id="SNXY01000008">
    <property type="protein sequence ID" value="TDP83961.1"/>
    <property type="molecule type" value="Genomic_DNA"/>
</dbReference>
<protein>
    <submittedName>
        <fullName evidence="2">Uncharacterized protein</fullName>
    </submittedName>
</protein>
<dbReference type="RefSeq" id="WP_126539717.1">
    <property type="nucleotide sequence ID" value="NZ_BSPM01000002.1"/>
</dbReference>
<reference evidence="2 3" key="1">
    <citation type="submission" date="2019-03" db="EMBL/GenBank/DDBJ databases">
        <title>Genomic Encyclopedia of Type Strains, Phase IV (KMG-IV): sequencing the most valuable type-strain genomes for metagenomic binning, comparative biology and taxonomic classification.</title>
        <authorList>
            <person name="Goeker M."/>
        </authorList>
    </citation>
    <scope>NUCLEOTIDE SEQUENCE [LARGE SCALE GENOMIC DNA]</scope>
    <source>
        <strain evidence="2 3">DSM 102969</strain>
    </source>
</reference>
<dbReference type="Proteomes" id="UP000294547">
    <property type="component" value="Unassembled WGS sequence"/>
</dbReference>
<evidence type="ECO:0000256" key="1">
    <source>
        <dbReference type="SAM" id="SignalP"/>
    </source>
</evidence>
<evidence type="ECO:0000313" key="3">
    <source>
        <dbReference type="Proteomes" id="UP000294547"/>
    </source>
</evidence>
<organism evidence="2 3">
    <name type="scientific">Oharaeibacter diazotrophicus</name>
    <dbReference type="NCBI Taxonomy" id="1920512"/>
    <lineage>
        <taxon>Bacteria</taxon>
        <taxon>Pseudomonadati</taxon>
        <taxon>Pseudomonadota</taxon>
        <taxon>Alphaproteobacteria</taxon>
        <taxon>Hyphomicrobiales</taxon>
        <taxon>Pleomorphomonadaceae</taxon>
        <taxon>Oharaeibacter</taxon>
    </lineage>
</organism>
<feature type="chain" id="PRO_5020281116" evidence="1">
    <location>
        <begin position="21"/>
        <end position="397"/>
    </location>
</feature>
<keyword evidence="3" id="KW-1185">Reference proteome</keyword>
<accession>A0A4R6RCN9</accession>
<proteinExistence type="predicted"/>
<keyword evidence="1" id="KW-0732">Signal</keyword>